<protein>
    <submittedName>
        <fullName evidence="1">Uncharacterized protein</fullName>
    </submittedName>
</protein>
<reference evidence="1 2" key="1">
    <citation type="submission" date="2014-02" db="EMBL/GenBank/DDBJ databases">
        <authorList>
            <person name="Genoscope - CEA"/>
        </authorList>
    </citation>
    <scope>NUCLEOTIDE SEQUENCE [LARGE SCALE GENOMIC DNA]</scope>
    <source>
        <strain evidence="1 2">CS03</strain>
    </source>
</reference>
<name>A0A0B6XAP0_XENBV</name>
<dbReference type="KEGG" id="xbv:XBW1_2431"/>
<evidence type="ECO:0000313" key="2">
    <source>
        <dbReference type="Proteomes" id="UP000032930"/>
    </source>
</evidence>
<dbReference type="RefSeq" id="WP_046336831.1">
    <property type="nucleotide sequence ID" value="NZ_CAWMEF010000001.1"/>
</dbReference>
<gene>
    <name evidence="1" type="ORF">XBW1_2431</name>
</gene>
<evidence type="ECO:0000313" key="1">
    <source>
        <dbReference type="EMBL" id="CDM89788.1"/>
    </source>
</evidence>
<accession>A0A0B6XAP0</accession>
<dbReference type="AlphaFoldDB" id="A0A0B6XAP0"/>
<proteinExistence type="predicted"/>
<sequence length="97" mass="10942">MTKENIIENESTGLFLDLACRSFEASWKVFLEINGEGGSDELLDDPDFMSPFIINIIDHITKSYEKFTAQEGNMGDINEINIEKVAALLVSYTKSFK</sequence>
<organism evidence="1 2">
    <name type="scientific">Xenorhabdus bovienii</name>
    <name type="common">Xenorhabdus nematophila subsp. bovienii</name>
    <dbReference type="NCBI Taxonomy" id="40576"/>
    <lineage>
        <taxon>Bacteria</taxon>
        <taxon>Pseudomonadati</taxon>
        <taxon>Pseudomonadota</taxon>
        <taxon>Gammaproteobacteria</taxon>
        <taxon>Enterobacterales</taxon>
        <taxon>Morganellaceae</taxon>
        <taxon>Xenorhabdus</taxon>
    </lineage>
</organism>
<dbReference type="Proteomes" id="UP000032930">
    <property type="component" value="Chromosome"/>
</dbReference>
<dbReference type="EMBL" id="FO818637">
    <property type="protein sequence ID" value="CDM89788.1"/>
    <property type="molecule type" value="Genomic_DNA"/>
</dbReference>